<gene>
    <name evidence="6" type="ORF">LTR78_008980</name>
</gene>
<keyword evidence="3" id="KW-0833">Ubl conjugation pathway</keyword>
<evidence type="ECO:0000259" key="5">
    <source>
        <dbReference type="Pfam" id="PF01485"/>
    </source>
</evidence>
<dbReference type="Gene3D" id="1.20.120.1750">
    <property type="match status" value="1"/>
</dbReference>
<evidence type="ECO:0000313" key="7">
    <source>
        <dbReference type="Proteomes" id="UP001274830"/>
    </source>
</evidence>
<accession>A0AAE0TQF5</accession>
<evidence type="ECO:0000256" key="3">
    <source>
        <dbReference type="ARBA" id="ARBA00022786"/>
    </source>
</evidence>
<comment type="caution">
    <text evidence="6">The sequence shown here is derived from an EMBL/GenBank/DDBJ whole genome shotgun (WGS) entry which is preliminary data.</text>
</comment>
<dbReference type="Pfam" id="PF01485">
    <property type="entry name" value="IBR"/>
    <property type="match status" value="1"/>
</dbReference>
<evidence type="ECO:0000256" key="1">
    <source>
        <dbReference type="ARBA" id="ARBA00022723"/>
    </source>
</evidence>
<dbReference type="AlphaFoldDB" id="A0AAE0TQF5"/>
<keyword evidence="2" id="KW-0863">Zinc-finger</keyword>
<proteinExistence type="predicted"/>
<evidence type="ECO:0000256" key="2">
    <source>
        <dbReference type="ARBA" id="ARBA00022771"/>
    </source>
</evidence>
<evidence type="ECO:0000256" key="4">
    <source>
        <dbReference type="ARBA" id="ARBA00022833"/>
    </source>
</evidence>
<keyword evidence="7" id="KW-1185">Reference proteome</keyword>
<reference evidence="6" key="1">
    <citation type="submission" date="2023-07" db="EMBL/GenBank/DDBJ databases">
        <title>Black Yeasts Isolated from many extreme environments.</title>
        <authorList>
            <person name="Coleine C."/>
            <person name="Stajich J.E."/>
            <person name="Selbmann L."/>
        </authorList>
    </citation>
    <scope>NUCLEOTIDE SEQUENCE</scope>
    <source>
        <strain evidence="6">CCFEE 5485</strain>
    </source>
</reference>
<sequence length="455" mass="50951">MSPPPPPPRTRDRELTRVGTDAVAAASLSENPDTIPCACTICCETVHQATAPHIIDDAEICDLCVKENIVPLFQAAINNEQEYPVTWGSVIIPATHFWAELGRGFGRAYERREVEYAIPLAERVVCGHVFRKGREGNFKGSVLVGTTALAIAWPHRHLTPECVEAELEVCGSILDKRGLIPGQQFFCHRCRGLTCRVCERPMSFDYAEHVCERRVFEFEAPDRDGLVQGKHFQLCPVASCRHPVALGDGCNTVTCPVAACRTSFCFICGQQADHDGDHWASGRCPRWNQPDNPRAQFDPPRLVVQGVGPNGSNLHGGHSWLRHGPAEELELQFNKRLRMNMVAEFCSRAEKVFRRETQALLHIKELIKATGDGLSLIEAVRYDANPELHVCQKLKREIDVERKKVDEALVGICAQEGWSRRSLEINLPMCWAGFMWFSGQRAWLLEARGVGWVPE</sequence>
<dbReference type="EMBL" id="JAUTXT010000046">
    <property type="protein sequence ID" value="KAK3671179.1"/>
    <property type="molecule type" value="Genomic_DNA"/>
</dbReference>
<organism evidence="6 7">
    <name type="scientific">Recurvomyces mirabilis</name>
    <dbReference type="NCBI Taxonomy" id="574656"/>
    <lineage>
        <taxon>Eukaryota</taxon>
        <taxon>Fungi</taxon>
        <taxon>Dikarya</taxon>
        <taxon>Ascomycota</taxon>
        <taxon>Pezizomycotina</taxon>
        <taxon>Dothideomycetes</taxon>
        <taxon>Dothideomycetidae</taxon>
        <taxon>Mycosphaerellales</taxon>
        <taxon>Teratosphaeriaceae</taxon>
        <taxon>Recurvomyces</taxon>
    </lineage>
</organism>
<dbReference type="InterPro" id="IPR002867">
    <property type="entry name" value="IBR_dom"/>
</dbReference>
<keyword evidence="1" id="KW-0479">Metal-binding</keyword>
<dbReference type="GO" id="GO:0008270">
    <property type="term" value="F:zinc ion binding"/>
    <property type="evidence" value="ECO:0007669"/>
    <property type="project" value="UniProtKB-KW"/>
</dbReference>
<dbReference type="Proteomes" id="UP001274830">
    <property type="component" value="Unassembled WGS sequence"/>
</dbReference>
<name>A0AAE0TQF5_9PEZI</name>
<keyword evidence="4" id="KW-0862">Zinc</keyword>
<protein>
    <recommendedName>
        <fullName evidence="5">IBR domain-containing protein</fullName>
    </recommendedName>
</protein>
<evidence type="ECO:0000313" key="6">
    <source>
        <dbReference type="EMBL" id="KAK3671179.1"/>
    </source>
</evidence>
<feature type="domain" description="IBR" evidence="5">
    <location>
        <begin position="229"/>
        <end position="275"/>
    </location>
</feature>
<dbReference type="SUPFAM" id="SSF57850">
    <property type="entry name" value="RING/U-box"/>
    <property type="match status" value="1"/>
</dbReference>